<dbReference type="EMBL" id="QTSX02006510">
    <property type="protein sequence ID" value="KAJ9053542.1"/>
    <property type="molecule type" value="Genomic_DNA"/>
</dbReference>
<evidence type="ECO:0000313" key="1">
    <source>
        <dbReference type="EMBL" id="KAJ9053542.1"/>
    </source>
</evidence>
<protein>
    <submittedName>
        <fullName evidence="1">Uncharacterized protein</fullName>
    </submittedName>
</protein>
<reference evidence="1" key="1">
    <citation type="submission" date="2022-04" db="EMBL/GenBank/DDBJ databases">
        <title>Genome of the entomopathogenic fungus Entomophthora muscae.</title>
        <authorList>
            <person name="Elya C."/>
            <person name="Lovett B.R."/>
            <person name="Lee E."/>
            <person name="Macias A.M."/>
            <person name="Hajek A.E."/>
            <person name="De Bivort B.L."/>
            <person name="Kasson M.T."/>
            <person name="De Fine Licht H.H."/>
            <person name="Stajich J.E."/>
        </authorList>
    </citation>
    <scope>NUCLEOTIDE SEQUENCE</scope>
    <source>
        <strain evidence="1">Berkeley</strain>
    </source>
</reference>
<sequence>MLAQRMQKLNLANTPSLPADASARIESYTQEVNSDEVRQAAELSATSEKITRLSKQFLDNFSSLNQLASEVKAFQEEFEKIQSGAKFTTANLKDLLAELSLKSRSLFTPEPPQPPKQEVEVKAAENFGSLRNIFNQQNDADPFAALITKKAEEAPDPFTQLISKKSEGDSFSAPSPPQSPVKPKSSNPWANEAESRAKVVTPPASEEHFPKPSVKDFASLFSSPQKPQESPKESPKIQQAEEAESKPFVIPPPPPPPPADPQPSPTELPVAPPISKAPVETEIPKEKLSNNPFDFKFSVRAIYAYSEEGSALRFEEGDVLNVTDEGDESAEWYLGHLTTAPDIEDWFPRAYVTREVDPVPEPPVQEPPKTTYKLIYEYAPLDDQGEPFGDSLEADVILEVVDDSDADWWLVQDPRPGQDGLFYVPANFLELVT</sequence>
<name>A0ACC2RTW7_9FUNG</name>
<evidence type="ECO:0000313" key="2">
    <source>
        <dbReference type="Proteomes" id="UP001165960"/>
    </source>
</evidence>
<organism evidence="1 2">
    <name type="scientific">Entomophthora muscae</name>
    <dbReference type="NCBI Taxonomy" id="34485"/>
    <lineage>
        <taxon>Eukaryota</taxon>
        <taxon>Fungi</taxon>
        <taxon>Fungi incertae sedis</taxon>
        <taxon>Zoopagomycota</taxon>
        <taxon>Entomophthoromycotina</taxon>
        <taxon>Entomophthoromycetes</taxon>
        <taxon>Entomophthorales</taxon>
        <taxon>Entomophthoraceae</taxon>
        <taxon>Entomophthora</taxon>
    </lineage>
</organism>
<keyword evidence="2" id="KW-1185">Reference proteome</keyword>
<dbReference type="Proteomes" id="UP001165960">
    <property type="component" value="Unassembled WGS sequence"/>
</dbReference>
<comment type="caution">
    <text evidence="1">The sequence shown here is derived from an EMBL/GenBank/DDBJ whole genome shotgun (WGS) entry which is preliminary data.</text>
</comment>
<proteinExistence type="predicted"/>
<gene>
    <name evidence="1" type="ORF">DSO57_1023271</name>
</gene>
<accession>A0ACC2RTW7</accession>